<dbReference type="AlphaFoldDB" id="A0A4R6AF21"/>
<comment type="caution">
    <text evidence="11">The sequence shown here is derived from an EMBL/GenBank/DDBJ whole genome shotgun (WGS) entry which is preliminary data.</text>
</comment>
<feature type="transmembrane region" description="Helical" evidence="10">
    <location>
        <begin position="305"/>
        <end position="327"/>
    </location>
</feature>
<feature type="transmembrane region" description="Helical" evidence="10">
    <location>
        <begin position="404"/>
        <end position="425"/>
    </location>
</feature>
<dbReference type="PANTHER" id="PTHR32024">
    <property type="entry name" value="TRK SYSTEM POTASSIUM UPTAKE PROTEIN TRKG-RELATED"/>
    <property type="match status" value="1"/>
</dbReference>
<evidence type="ECO:0000256" key="7">
    <source>
        <dbReference type="ARBA" id="ARBA00022989"/>
    </source>
</evidence>
<dbReference type="InterPro" id="IPR004772">
    <property type="entry name" value="TrkH"/>
</dbReference>
<feature type="transmembrane region" description="Helical" evidence="10">
    <location>
        <begin position="12"/>
        <end position="31"/>
    </location>
</feature>
<dbReference type="GO" id="GO:0005886">
    <property type="term" value="C:plasma membrane"/>
    <property type="evidence" value="ECO:0007669"/>
    <property type="project" value="UniProtKB-SubCell"/>
</dbReference>
<keyword evidence="4" id="KW-0633">Potassium transport</keyword>
<evidence type="ECO:0000256" key="6">
    <source>
        <dbReference type="ARBA" id="ARBA00022958"/>
    </source>
</evidence>
<evidence type="ECO:0000256" key="1">
    <source>
        <dbReference type="ARBA" id="ARBA00004651"/>
    </source>
</evidence>
<evidence type="ECO:0000256" key="4">
    <source>
        <dbReference type="ARBA" id="ARBA00022538"/>
    </source>
</evidence>
<keyword evidence="9 10" id="KW-0472">Membrane</keyword>
<dbReference type="Pfam" id="PF02386">
    <property type="entry name" value="TrkH"/>
    <property type="match status" value="1"/>
</dbReference>
<evidence type="ECO:0000256" key="2">
    <source>
        <dbReference type="ARBA" id="ARBA00022448"/>
    </source>
</evidence>
<keyword evidence="3" id="KW-1003">Cell membrane</keyword>
<feature type="transmembrane region" description="Helical" evidence="10">
    <location>
        <begin position="224"/>
        <end position="245"/>
    </location>
</feature>
<feature type="transmembrane region" description="Helical" evidence="10">
    <location>
        <begin position="188"/>
        <end position="212"/>
    </location>
</feature>
<dbReference type="PANTHER" id="PTHR32024:SF1">
    <property type="entry name" value="KTR SYSTEM POTASSIUM UPTAKE PROTEIN B"/>
    <property type="match status" value="1"/>
</dbReference>
<proteinExistence type="predicted"/>
<keyword evidence="6" id="KW-0630">Potassium</keyword>
<evidence type="ECO:0000256" key="9">
    <source>
        <dbReference type="ARBA" id="ARBA00023136"/>
    </source>
</evidence>
<evidence type="ECO:0000256" key="10">
    <source>
        <dbReference type="SAM" id="Phobius"/>
    </source>
</evidence>
<keyword evidence="2" id="KW-0813">Transport</keyword>
<keyword evidence="5 10" id="KW-0812">Transmembrane</keyword>
<keyword evidence="12" id="KW-1185">Reference proteome</keyword>
<comment type="subcellular location">
    <subcellularLocation>
        <location evidence="1">Cell membrane</location>
        <topology evidence="1">Multi-pass membrane protein</topology>
    </subcellularLocation>
</comment>
<evidence type="ECO:0000256" key="8">
    <source>
        <dbReference type="ARBA" id="ARBA00023065"/>
    </source>
</evidence>
<organism evidence="11 12">
    <name type="scientific">Palleronia sediminis</name>
    <dbReference type="NCBI Taxonomy" id="2547833"/>
    <lineage>
        <taxon>Bacteria</taxon>
        <taxon>Pseudomonadati</taxon>
        <taxon>Pseudomonadota</taxon>
        <taxon>Alphaproteobacteria</taxon>
        <taxon>Rhodobacterales</taxon>
        <taxon>Roseobacteraceae</taxon>
        <taxon>Palleronia</taxon>
    </lineage>
</organism>
<name>A0A4R6AF21_9RHOB</name>
<dbReference type="GO" id="GO:0015379">
    <property type="term" value="F:potassium:chloride symporter activity"/>
    <property type="evidence" value="ECO:0007669"/>
    <property type="project" value="InterPro"/>
</dbReference>
<protein>
    <submittedName>
        <fullName evidence="11">Ktr system potassium transporter B</fullName>
    </submittedName>
</protein>
<dbReference type="OrthoDB" id="9810952at2"/>
<keyword evidence="7 10" id="KW-1133">Transmembrane helix</keyword>
<feature type="transmembrane region" description="Helical" evidence="10">
    <location>
        <begin position="124"/>
        <end position="149"/>
    </location>
</feature>
<feature type="transmembrane region" description="Helical" evidence="10">
    <location>
        <begin position="74"/>
        <end position="103"/>
    </location>
</feature>
<gene>
    <name evidence="11" type="ORF">E2L08_05500</name>
</gene>
<evidence type="ECO:0000313" key="12">
    <source>
        <dbReference type="Proteomes" id="UP000295701"/>
    </source>
</evidence>
<dbReference type="RefSeq" id="WP_133396061.1">
    <property type="nucleotide sequence ID" value="NZ_SNAA01000004.1"/>
</dbReference>
<accession>A0A4R6AF21</accession>
<dbReference type="EMBL" id="SNAA01000004">
    <property type="protein sequence ID" value="TDL81574.1"/>
    <property type="molecule type" value="Genomic_DNA"/>
</dbReference>
<dbReference type="Proteomes" id="UP000295701">
    <property type="component" value="Unassembled WGS sequence"/>
</dbReference>
<keyword evidence="8" id="KW-0406">Ion transport</keyword>
<dbReference type="NCBIfam" id="TIGR00933">
    <property type="entry name" value="2a38"/>
    <property type="match status" value="1"/>
</dbReference>
<evidence type="ECO:0000256" key="5">
    <source>
        <dbReference type="ARBA" id="ARBA00022692"/>
    </source>
</evidence>
<evidence type="ECO:0000313" key="11">
    <source>
        <dbReference type="EMBL" id="TDL81574.1"/>
    </source>
</evidence>
<reference evidence="11 12" key="1">
    <citation type="submission" date="2019-03" db="EMBL/GenBank/DDBJ databases">
        <title>Primorskyibacter sp. SS33 isolated from sediments.</title>
        <authorList>
            <person name="Xunke S."/>
        </authorList>
    </citation>
    <scope>NUCLEOTIDE SEQUENCE [LARGE SCALE GENOMIC DNA]</scope>
    <source>
        <strain evidence="11 12">SS33</strain>
    </source>
</reference>
<feature type="transmembrane region" description="Helical" evidence="10">
    <location>
        <begin position="43"/>
        <end position="62"/>
    </location>
</feature>
<dbReference type="InterPro" id="IPR003445">
    <property type="entry name" value="Cat_transpt"/>
</dbReference>
<evidence type="ECO:0000256" key="3">
    <source>
        <dbReference type="ARBA" id="ARBA00022475"/>
    </source>
</evidence>
<sequence length="442" mass="46747">MISLRRLGRFPPPALLALFYFGAVVAGTVLLKLPISTRVPISWSDAAFTSTSAVTVTGLIVVDPGTVFTYFGQGVLAVLIQAGGLGLMTFAALVAAMLGLSVGMPQRMILRDDLNQTAMSDLMALVRVILRVALLFELGGAALLAVIFVPQFGWAEGLWQAVFHAVSAFNNAGFSLFSNGLMDYADTLIVTVTIPFLFITGGIGFVVLADMVSKRSWQPLSLHSKLMLTGTAVLILLGWVMFAALEWTNPGTLGGLDSMGARIQAAFFQAVTPRTAGFNTVATSEMGDSTALLTMGLMMIGGGSASTAGGIKVTTAIVLILGTLAFFNREKEPHIFGRSLGSNEVTKVMALTTLAALIVFAGTFVLTLRNDGDFLVLMFEVVSAFGTVGLSMGATSELDWSGRAAICVIMFLGRVGPLVLGFYLATQLRPRVRYPAGQIYLG</sequence>
<feature type="transmembrane region" description="Helical" evidence="10">
    <location>
        <begin position="348"/>
        <end position="368"/>
    </location>
</feature>